<dbReference type="Pfam" id="PF20383">
    <property type="entry name" value="DUF6678"/>
    <property type="match status" value="1"/>
</dbReference>
<organism evidence="1 2">
    <name type="scientific">Thalassomonas actiniarum</name>
    <dbReference type="NCBI Taxonomy" id="485447"/>
    <lineage>
        <taxon>Bacteria</taxon>
        <taxon>Pseudomonadati</taxon>
        <taxon>Pseudomonadota</taxon>
        <taxon>Gammaproteobacteria</taxon>
        <taxon>Alteromonadales</taxon>
        <taxon>Colwelliaceae</taxon>
        <taxon>Thalassomonas</taxon>
    </lineage>
</organism>
<dbReference type="RefSeq" id="WP_044835771.1">
    <property type="nucleotide sequence ID" value="NZ_CP059735.1"/>
</dbReference>
<sequence length="102" mass="12160">MNDTKWRELQTAMYELKPNIPFWRTRCVDNGYETPNWDGDWIHHFYAGGFETIEWVEIQTTDDKQRSIVRLVLKKIHVPGHETEHGFKVYGYIRDGAAIDYI</sequence>
<dbReference type="AlphaFoldDB" id="A0AAF0C3R6"/>
<protein>
    <submittedName>
        <fullName evidence="1">Uncharacterized protein</fullName>
    </submittedName>
</protein>
<reference evidence="1 2" key="1">
    <citation type="journal article" date="2015" name="Genome Announc.">
        <title>Draft Genome Sequences of Marine Isolates of Thalassomonas viridans and Thalassomonas actiniarum.</title>
        <authorList>
            <person name="Olonade I."/>
            <person name="van Zyl L.J."/>
            <person name="Trindade M."/>
        </authorList>
    </citation>
    <scope>NUCLEOTIDE SEQUENCE [LARGE SCALE GENOMIC DNA]</scope>
    <source>
        <strain evidence="1 2">A5K-106</strain>
    </source>
</reference>
<name>A0AAF0C3R6_9GAMM</name>
<dbReference type="Proteomes" id="UP000032568">
    <property type="component" value="Chromosome"/>
</dbReference>
<gene>
    <name evidence="1" type="ORF">SG35_013215</name>
</gene>
<accession>A0AAF0C3R6</accession>
<keyword evidence="2" id="KW-1185">Reference proteome</keyword>
<proteinExistence type="predicted"/>
<dbReference type="InterPro" id="IPR046500">
    <property type="entry name" value="DUF6678"/>
</dbReference>
<dbReference type="KEGG" id="tact:SG35_013215"/>
<reference evidence="1 2" key="2">
    <citation type="journal article" date="2022" name="Mar. Drugs">
        <title>Bioassay-Guided Fractionation Leads to the Detection of Cholic Acid Generated by the Rare Thalassomonas sp.</title>
        <authorList>
            <person name="Pheiffer F."/>
            <person name="Schneider Y.K."/>
            <person name="Hansen E.H."/>
            <person name="Andersen J.H."/>
            <person name="Isaksson J."/>
            <person name="Busche T."/>
            <person name="R C."/>
            <person name="Kalinowski J."/>
            <person name="Zyl L.V."/>
            <person name="Trindade M."/>
        </authorList>
    </citation>
    <scope>NUCLEOTIDE SEQUENCE [LARGE SCALE GENOMIC DNA]</scope>
    <source>
        <strain evidence="1 2">A5K-106</strain>
    </source>
</reference>
<evidence type="ECO:0000313" key="2">
    <source>
        <dbReference type="Proteomes" id="UP000032568"/>
    </source>
</evidence>
<dbReference type="EMBL" id="CP059735">
    <property type="protein sequence ID" value="WDE01482.1"/>
    <property type="molecule type" value="Genomic_DNA"/>
</dbReference>
<evidence type="ECO:0000313" key="1">
    <source>
        <dbReference type="EMBL" id="WDE01482.1"/>
    </source>
</evidence>